<dbReference type="Proteomes" id="UP000054270">
    <property type="component" value="Unassembled WGS sequence"/>
</dbReference>
<evidence type="ECO:0000313" key="12">
    <source>
        <dbReference type="Proteomes" id="UP000054270"/>
    </source>
</evidence>
<dbReference type="SMART" id="SM00744">
    <property type="entry name" value="RINGv"/>
    <property type="match status" value="1"/>
</dbReference>
<keyword evidence="3" id="KW-0479">Metal-binding</keyword>
<evidence type="ECO:0000259" key="10">
    <source>
        <dbReference type="PROSITE" id="PS51292"/>
    </source>
</evidence>
<feature type="domain" description="RING-CH-type" evidence="10">
    <location>
        <begin position="8"/>
        <end position="82"/>
    </location>
</feature>
<keyword evidence="5" id="KW-0862">Zinc</keyword>
<dbReference type="EMBL" id="KN817597">
    <property type="protein sequence ID" value="KJA17886.1"/>
    <property type="molecule type" value="Genomic_DNA"/>
</dbReference>
<feature type="compositionally biased region" description="Basic and acidic residues" evidence="8">
    <location>
        <begin position="300"/>
        <end position="310"/>
    </location>
</feature>
<organism evidence="11 12">
    <name type="scientific">Hypholoma sublateritium (strain FD-334 SS-4)</name>
    <dbReference type="NCBI Taxonomy" id="945553"/>
    <lineage>
        <taxon>Eukaryota</taxon>
        <taxon>Fungi</taxon>
        <taxon>Dikarya</taxon>
        <taxon>Basidiomycota</taxon>
        <taxon>Agaricomycotina</taxon>
        <taxon>Agaricomycetes</taxon>
        <taxon>Agaricomycetidae</taxon>
        <taxon>Agaricales</taxon>
        <taxon>Agaricineae</taxon>
        <taxon>Strophariaceae</taxon>
        <taxon>Hypholoma</taxon>
    </lineage>
</organism>
<dbReference type="PROSITE" id="PS51292">
    <property type="entry name" value="ZF_RING_CH"/>
    <property type="match status" value="1"/>
</dbReference>
<gene>
    <name evidence="11" type="ORF">HYPSUDRAFT_70384</name>
</gene>
<dbReference type="Pfam" id="PF12906">
    <property type="entry name" value="RINGv"/>
    <property type="match status" value="1"/>
</dbReference>
<keyword evidence="4" id="KW-0863">Zinc-finger</keyword>
<comment type="subcellular location">
    <subcellularLocation>
        <location evidence="1">Membrane</location>
        <topology evidence="1">Multi-pass membrane protein</topology>
    </subcellularLocation>
</comment>
<evidence type="ECO:0000256" key="4">
    <source>
        <dbReference type="ARBA" id="ARBA00022771"/>
    </source>
</evidence>
<keyword evidence="7 9" id="KW-0472">Membrane</keyword>
<dbReference type="GO" id="GO:0016020">
    <property type="term" value="C:membrane"/>
    <property type="evidence" value="ECO:0007669"/>
    <property type="project" value="UniProtKB-SubCell"/>
</dbReference>
<evidence type="ECO:0000256" key="9">
    <source>
        <dbReference type="SAM" id="Phobius"/>
    </source>
</evidence>
<dbReference type="GO" id="GO:0008270">
    <property type="term" value="F:zinc ion binding"/>
    <property type="evidence" value="ECO:0007669"/>
    <property type="project" value="UniProtKB-KW"/>
</dbReference>
<dbReference type="PANTHER" id="PTHR46283">
    <property type="entry name" value="E3 UBIQUITIN-PROTEIN LIGASE MARCH5"/>
    <property type="match status" value="1"/>
</dbReference>
<reference evidence="12" key="1">
    <citation type="submission" date="2014-04" db="EMBL/GenBank/DDBJ databases">
        <title>Evolutionary Origins and Diversification of the Mycorrhizal Mutualists.</title>
        <authorList>
            <consortium name="DOE Joint Genome Institute"/>
            <consortium name="Mycorrhizal Genomics Consortium"/>
            <person name="Kohler A."/>
            <person name="Kuo A."/>
            <person name="Nagy L.G."/>
            <person name="Floudas D."/>
            <person name="Copeland A."/>
            <person name="Barry K.W."/>
            <person name="Cichocki N."/>
            <person name="Veneault-Fourrey C."/>
            <person name="LaButti K."/>
            <person name="Lindquist E.A."/>
            <person name="Lipzen A."/>
            <person name="Lundell T."/>
            <person name="Morin E."/>
            <person name="Murat C."/>
            <person name="Riley R."/>
            <person name="Ohm R."/>
            <person name="Sun H."/>
            <person name="Tunlid A."/>
            <person name="Henrissat B."/>
            <person name="Grigoriev I.V."/>
            <person name="Hibbett D.S."/>
            <person name="Martin F."/>
        </authorList>
    </citation>
    <scope>NUCLEOTIDE SEQUENCE [LARGE SCALE GENOMIC DNA]</scope>
    <source>
        <strain evidence="12">FD-334 SS-4</strain>
    </source>
</reference>
<proteinExistence type="predicted"/>
<dbReference type="SUPFAM" id="SSF57850">
    <property type="entry name" value="RING/U-box"/>
    <property type="match status" value="1"/>
</dbReference>
<sequence>MPRRVPTVKDLRVKLCYICREEERADDPTQEGPPRAWTHPCSCTLIAHEQCLLKWIQSSQSTATRAPNALKCPQCGTAYEMESENTIVLRGLALGNKVLQRVGRYMTVFGAAAAIGVVGTSIYICLTAYGAWAVKRFIGEEMFNIILTDDPVNWPWSAYINLPLLPLSLILSRFKSSSSSMVIPLLLVWPPSSPVGDASKRLFDFWTQPENAARLSTMSLLPGGRSLLSYWPPPPMFFGLIGFPIIRSLYNKCFAHLYFKLLGTPLPAPRRLPRAGLRFNEGPFVIRIRAQFDEAEGQEEAERAQADAHQRQLAQEEAAAAAAEAALLGAGDDAAPAAGENPDANAAAVEAAEQLIEVDASSLGRRIGGALIVPAIASAMGDALLGLSRHSHWLRLFLGVRGAGMGAGRMPLPPWGRYALTASDKTWSQLGVLQQARVGLRLVMTAFLGGSRTWVDSDPVWWRNGVGFALFVAAKDCIQLLHLWLAKRELETRRVKDRDFTGVDVRELDLLVPGRFK</sequence>
<evidence type="ECO:0000313" key="11">
    <source>
        <dbReference type="EMBL" id="KJA17886.1"/>
    </source>
</evidence>
<dbReference type="InterPro" id="IPR013083">
    <property type="entry name" value="Znf_RING/FYVE/PHD"/>
</dbReference>
<protein>
    <recommendedName>
        <fullName evidence="10">RING-CH-type domain-containing protein</fullName>
    </recommendedName>
</protein>
<evidence type="ECO:0000256" key="6">
    <source>
        <dbReference type="ARBA" id="ARBA00022989"/>
    </source>
</evidence>
<keyword evidence="2 9" id="KW-0812">Transmembrane</keyword>
<dbReference type="OrthoDB" id="5817083at2759"/>
<name>A0A0D2NME7_HYPSF</name>
<keyword evidence="6 9" id="KW-1133">Transmembrane helix</keyword>
<feature type="region of interest" description="Disordered" evidence="8">
    <location>
        <begin position="296"/>
        <end position="315"/>
    </location>
</feature>
<keyword evidence="12" id="KW-1185">Reference proteome</keyword>
<evidence type="ECO:0000256" key="8">
    <source>
        <dbReference type="SAM" id="MobiDB-lite"/>
    </source>
</evidence>
<dbReference type="InterPro" id="IPR011016">
    <property type="entry name" value="Znf_RING-CH"/>
</dbReference>
<dbReference type="AlphaFoldDB" id="A0A0D2NME7"/>
<evidence type="ECO:0000256" key="7">
    <source>
        <dbReference type="ARBA" id="ARBA00023136"/>
    </source>
</evidence>
<evidence type="ECO:0000256" key="5">
    <source>
        <dbReference type="ARBA" id="ARBA00022833"/>
    </source>
</evidence>
<evidence type="ECO:0000256" key="2">
    <source>
        <dbReference type="ARBA" id="ARBA00022692"/>
    </source>
</evidence>
<accession>A0A0D2NME7</accession>
<dbReference type="STRING" id="945553.A0A0D2NME7"/>
<dbReference type="OMA" id="DFDLWPP"/>
<dbReference type="Gene3D" id="3.30.40.10">
    <property type="entry name" value="Zinc/RING finger domain, C3HC4 (zinc finger)"/>
    <property type="match status" value="1"/>
</dbReference>
<evidence type="ECO:0000256" key="1">
    <source>
        <dbReference type="ARBA" id="ARBA00004141"/>
    </source>
</evidence>
<evidence type="ECO:0000256" key="3">
    <source>
        <dbReference type="ARBA" id="ARBA00022723"/>
    </source>
</evidence>
<feature type="transmembrane region" description="Helical" evidence="9">
    <location>
        <begin position="107"/>
        <end position="134"/>
    </location>
</feature>